<dbReference type="InterPro" id="IPR036291">
    <property type="entry name" value="NAD(P)-bd_dom_sf"/>
</dbReference>
<dbReference type="Pfam" id="PF00107">
    <property type="entry name" value="ADH_zinc_N"/>
    <property type="match status" value="1"/>
</dbReference>
<comment type="caution">
    <text evidence="2">The sequence shown here is derived from an EMBL/GenBank/DDBJ whole genome shotgun (WGS) entry which is preliminary data.</text>
</comment>
<evidence type="ECO:0000313" key="3">
    <source>
        <dbReference type="Proteomes" id="UP000540506"/>
    </source>
</evidence>
<reference evidence="2 3" key="1">
    <citation type="submission" date="2020-08" db="EMBL/GenBank/DDBJ databases">
        <title>Sequencing the genomes of 1000 actinobacteria strains.</title>
        <authorList>
            <person name="Klenk H.-P."/>
        </authorList>
    </citation>
    <scope>NUCLEOTIDE SEQUENCE [LARGE SCALE GENOMIC DNA]</scope>
    <source>
        <strain evidence="2 3">DSM 41654</strain>
    </source>
</reference>
<protein>
    <submittedName>
        <fullName evidence="2">NADPH:quinone reductase-like Zn-dependent oxidoreductase</fullName>
    </submittedName>
</protein>
<name>A0A7W7VUQ5_KITKI</name>
<evidence type="ECO:0000313" key="2">
    <source>
        <dbReference type="EMBL" id="MBB4923596.1"/>
    </source>
</evidence>
<proteinExistence type="predicted"/>
<dbReference type="SUPFAM" id="SSF50129">
    <property type="entry name" value="GroES-like"/>
    <property type="match status" value="1"/>
</dbReference>
<dbReference type="Gene3D" id="3.90.180.10">
    <property type="entry name" value="Medium-chain alcohol dehydrogenases, catalytic domain"/>
    <property type="match status" value="1"/>
</dbReference>
<dbReference type="PANTHER" id="PTHR45033:SF3">
    <property type="entry name" value="DEHYDROGENASE, PUTATIVE (AFU_ORTHOLOGUE AFUA_2G13270)-RELATED"/>
    <property type="match status" value="1"/>
</dbReference>
<dbReference type="AlphaFoldDB" id="A0A7W7VUQ5"/>
<dbReference type="SUPFAM" id="SSF51735">
    <property type="entry name" value="NAD(P)-binding Rossmann-fold domains"/>
    <property type="match status" value="1"/>
</dbReference>
<dbReference type="Proteomes" id="UP000540506">
    <property type="component" value="Unassembled WGS sequence"/>
</dbReference>
<gene>
    <name evidence="2" type="ORF">FHR34_002589</name>
</gene>
<keyword evidence="3" id="KW-1185">Reference proteome</keyword>
<organism evidence="2 3">
    <name type="scientific">Kitasatospora kifunensis</name>
    <name type="common">Streptomyces kifunensis</name>
    <dbReference type="NCBI Taxonomy" id="58351"/>
    <lineage>
        <taxon>Bacteria</taxon>
        <taxon>Bacillati</taxon>
        <taxon>Actinomycetota</taxon>
        <taxon>Actinomycetes</taxon>
        <taxon>Kitasatosporales</taxon>
        <taxon>Streptomycetaceae</taxon>
        <taxon>Kitasatospora</taxon>
    </lineage>
</organism>
<accession>A0A7W7VUQ5</accession>
<dbReference type="EMBL" id="JACHJV010000001">
    <property type="protein sequence ID" value="MBB4923596.1"/>
    <property type="molecule type" value="Genomic_DNA"/>
</dbReference>
<dbReference type="SMART" id="SM00829">
    <property type="entry name" value="PKS_ER"/>
    <property type="match status" value="1"/>
</dbReference>
<dbReference type="InterPro" id="IPR013154">
    <property type="entry name" value="ADH-like_N"/>
</dbReference>
<dbReference type="InterPro" id="IPR052711">
    <property type="entry name" value="Zinc_ADH-like"/>
</dbReference>
<sequence length="320" mass="33593">MFAAYAARIDADDPLSALELGELPEPEPRPGWSVVTVKAATLNHHDLWSLRGVGLPAERLPMILGCDAAGIDEHGNEVVVYPVVGWHGQGVPPGEARSILTERYHGTFAQKLAVPTWNLLPKPAGLSFAEAACLPTAWLTAYRMLFSNAGVRPGDTVLVQGAGGGVATALIVLGRAAGLRMWVTGRDEEKRARAIGLGADAAFESGARLPDRVDAVMETVGAATWSHSVKSLRPGGTIVISGATSGSSPSNAELTRIFYHELKVVGSTMGTKEELAALLALCGHAGVRPLLDSVLPLTEAREAFGRLAKGDVFGKIALEP</sequence>
<evidence type="ECO:0000259" key="1">
    <source>
        <dbReference type="SMART" id="SM00829"/>
    </source>
</evidence>
<dbReference type="RefSeq" id="WP_184935684.1">
    <property type="nucleotide sequence ID" value="NZ_JACHJV010000001.1"/>
</dbReference>
<dbReference type="InterPro" id="IPR013149">
    <property type="entry name" value="ADH-like_C"/>
</dbReference>
<dbReference type="PANTHER" id="PTHR45033">
    <property type="match status" value="1"/>
</dbReference>
<dbReference type="Pfam" id="PF08240">
    <property type="entry name" value="ADH_N"/>
    <property type="match status" value="1"/>
</dbReference>
<dbReference type="InterPro" id="IPR011032">
    <property type="entry name" value="GroES-like_sf"/>
</dbReference>
<dbReference type="InterPro" id="IPR020843">
    <property type="entry name" value="ER"/>
</dbReference>
<dbReference type="GO" id="GO:0016491">
    <property type="term" value="F:oxidoreductase activity"/>
    <property type="evidence" value="ECO:0007669"/>
    <property type="project" value="InterPro"/>
</dbReference>
<feature type="domain" description="Enoyl reductase (ER)" evidence="1">
    <location>
        <begin position="13"/>
        <end position="318"/>
    </location>
</feature>